<dbReference type="AlphaFoldDB" id="A0A4V1K2F3"/>
<evidence type="ECO:0000313" key="2">
    <source>
        <dbReference type="EMBL" id="RXE60089.1"/>
    </source>
</evidence>
<dbReference type="Proteomes" id="UP000289166">
    <property type="component" value="Unassembled WGS sequence"/>
</dbReference>
<organism evidence="2 3">
    <name type="scientific">Acetivibrio mesophilus</name>
    <dbReference type="NCBI Taxonomy" id="2487273"/>
    <lineage>
        <taxon>Bacteria</taxon>
        <taxon>Bacillati</taxon>
        <taxon>Bacillota</taxon>
        <taxon>Clostridia</taxon>
        <taxon>Eubacteriales</taxon>
        <taxon>Oscillospiraceae</taxon>
        <taxon>Acetivibrio</taxon>
    </lineage>
</organism>
<comment type="caution">
    <text evidence="2">The sequence shown here is derived from an EMBL/GenBank/DDBJ whole genome shotgun (WGS) entry which is preliminary data.</text>
</comment>
<dbReference type="EMBL" id="RLII01000002">
    <property type="protein sequence ID" value="RXE60089.1"/>
    <property type="molecule type" value="Genomic_DNA"/>
</dbReference>
<reference evidence="3" key="1">
    <citation type="submission" date="2018-11" db="EMBL/GenBank/DDBJ databases">
        <title>Genome sequencing of a novel mesophilic and cellulolytic organism within the genus Hungateiclostridium.</title>
        <authorList>
            <person name="Rettenmaier R."/>
            <person name="Liebl W."/>
            <person name="Zverlov V."/>
        </authorList>
    </citation>
    <scope>NUCLEOTIDE SEQUENCE [LARGE SCALE GENOMIC DNA]</scope>
    <source>
        <strain evidence="3">N2K1</strain>
    </source>
</reference>
<accession>A0A4V1K2F3</accession>
<keyword evidence="1" id="KW-0472">Membrane</keyword>
<keyword evidence="3" id="KW-1185">Reference proteome</keyword>
<name>A0A4V1K2F3_9FIRM</name>
<keyword evidence="1" id="KW-0812">Transmembrane</keyword>
<proteinExistence type="predicted"/>
<feature type="transmembrane region" description="Helical" evidence="1">
    <location>
        <begin position="286"/>
        <end position="305"/>
    </location>
</feature>
<gene>
    <name evidence="2" type="ORF">EFD62_02310</name>
</gene>
<protein>
    <submittedName>
        <fullName evidence="2">Uncharacterized protein</fullName>
    </submittedName>
</protein>
<evidence type="ECO:0000256" key="1">
    <source>
        <dbReference type="SAM" id="Phobius"/>
    </source>
</evidence>
<evidence type="ECO:0000313" key="3">
    <source>
        <dbReference type="Proteomes" id="UP000289166"/>
    </source>
</evidence>
<sequence length="310" mass="34968">MKSISRLLLVVFTILFSLTTIVSADSYVSEKIKDLKESGSILKHSEKDDLLAICDNSIDEISESLKSMDFKDIKKDDIKIGFNEMYKVYYVSNDVVNQYKSNKAFSGLITDKYEWEVPIFNKNDDSLISTGTILKNPLLSEIEHKDKLNDEAIELIEKNQGKWQLAVVGNRCHINGIQTYLNDDSLLSLLKENNIENVTQLKMVIFPTYFTYVVYINDGSEEYGVPFTKREDLVGVNNGKLYSMSDLLNIFEISFAEDETQVNPVDVKAGGGTLNSNLTNNNNNTIIISISSLFIIIFIAGVVFFKKGIN</sequence>
<keyword evidence="1" id="KW-1133">Transmembrane helix</keyword>